<evidence type="ECO:0000313" key="6">
    <source>
        <dbReference type="Proteomes" id="UP000620124"/>
    </source>
</evidence>
<accession>A0A8H6Z1L9</accession>
<dbReference type="Gene3D" id="1.20.1250.20">
    <property type="entry name" value="MFS general substrate transporter like domains"/>
    <property type="match status" value="2"/>
</dbReference>
<comment type="subcellular location">
    <subcellularLocation>
        <location evidence="1">Membrane</location>
        <topology evidence="1">Multi-pass membrane protein</topology>
    </subcellularLocation>
</comment>
<dbReference type="EMBL" id="JACAZI010000002">
    <property type="protein sequence ID" value="KAF7368731.1"/>
    <property type="molecule type" value="Genomic_DNA"/>
</dbReference>
<evidence type="ECO:0000256" key="1">
    <source>
        <dbReference type="ARBA" id="ARBA00004141"/>
    </source>
</evidence>
<evidence type="ECO:0000256" key="4">
    <source>
        <dbReference type="SAM" id="Phobius"/>
    </source>
</evidence>
<dbReference type="InterPro" id="IPR011701">
    <property type="entry name" value="MFS"/>
</dbReference>
<feature type="transmembrane region" description="Helical" evidence="4">
    <location>
        <begin position="248"/>
        <end position="271"/>
    </location>
</feature>
<gene>
    <name evidence="5" type="ORF">MVEN_00197900</name>
</gene>
<feature type="region of interest" description="Disordered" evidence="3">
    <location>
        <begin position="1"/>
        <end position="23"/>
    </location>
</feature>
<feature type="transmembrane region" description="Helical" evidence="4">
    <location>
        <begin position="81"/>
        <end position="101"/>
    </location>
</feature>
<feature type="transmembrane region" description="Helical" evidence="4">
    <location>
        <begin position="170"/>
        <end position="189"/>
    </location>
</feature>
<dbReference type="GO" id="GO:0016020">
    <property type="term" value="C:membrane"/>
    <property type="evidence" value="ECO:0007669"/>
    <property type="project" value="UniProtKB-SubCell"/>
</dbReference>
<reference evidence="5" key="1">
    <citation type="submission" date="2020-05" db="EMBL/GenBank/DDBJ databases">
        <title>Mycena genomes resolve the evolution of fungal bioluminescence.</title>
        <authorList>
            <person name="Tsai I.J."/>
        </authorList>
    </citation>
    <scope>NUCLEOTIDE SEQUENCE</scope>
    <source>
        <strain evidence="5">CCC161011</strain>
    </source>
</reference>
<dbReference type="PANTHER" id="PTHR11360">
    <property type="entry name" value="MONOCARBOXYLATE TRANSPORTER"/>
    <property type="match status" value="1"/>
</dbReference>
<dbReference type="InterPro" id="IPR050327">
    <property type="entry name" value="Proton-linked_MCT"/>
</dbReference>
<feature type="transmembrane region" description="Helical" evidence="4">
    <location>
        <begin position="370"/>
        <end position="389"/>
    </location>
</feature>
<dbReference type="GO" id="GO:0022857">
    <property type="term" value="F:transmembrane transporter activity"/>
    <property type="evidence" value="ECO:0007669"/>
    <property type="project" value="InterPro"/>
</dbReference>
<keyword evidence="6" id="KW-1185">Reference proteome</keyword>
<dbReference type="PANTHER" id="PTHR11360:SF284">
    <property type="entry name" value="EG:103B4.3 PROTEIN-RELATED"/>
    <property type="match status" value="1"/>
</dbReference>
<dbReference type="Pfam" id="PF07690">
    <property type="entry name" value="MFS_1"/>
    <property type="match status" value="1"/>
</dbReference>
<sequence length="468" mass="49642">MSSAPGHQSPAVSEGEKRSEPSVVVQEITSGVVIPDGGVQAWATVAGSFLIMFCGFGYASSFGVYQDFYVRTYLVNSSSSAISWIGSVNIFIVLAGGFISGRLHDRGYFYPLMWGGSFLIVLSLFTLSLARPNQFYQVFLAHGVANGIGAGMTYVPCVAIISHHFQKRRALAMTIVASGSSLGAVIHPIMLNHTLHSRLGFGNAVRASAGLISGLLLLACLLMRTRLPPSKQPLNLWQTLRKAGHDKAYLVGTLGLAIFTTGYYYPLFYLQLNAIQHGLDPTFAFYALVIMNAASAVGRILPGILSHRVGVKAMVTVASGLGSILILAMIAMHDMASVVSIGVLYGFFAGGVATLMGPLFTVLTDDMSELGTRMGAAFAFSGVGILLGTSRGPGGEQQRSTNGFVGSIGPPVDGVLLTSDFIWWRPALFSGVMAGCGFCCFLVVLIIHKPKIICNVAEPDVEAPDNKV</sequence>
<dbReference type="AlphaFoldDB" id="A0A8H6Z1L9"/>
<keyword evidence="4" id="KW-0812">Transmembrane</keyword>
<dbReference type="OrthoDB" id="6499973at2759"/>
<protein>
    <submittedName>
        <fullName evidence="5">MFS general substrate transporter</fullName>
    </submittedName>
</protein>
<dbReference type="InterPro" id="IPR036259">
    <property type="entry name" value="MFS_trans_sf"/>
</dbReference>
<keyword evidence="4" id="KW-1133">Transmembrane helix</keyword>
<keyword evidence="4" id="KW-0472">Membrane</keyword>
<name>A0A8H6Z1L9_9AGAR</name>
<comment type="similarity">
    <text evidence="2">Belongs to the major facilitator superfamily. Monocarboxylate porter (TC 2.A.1.13) family.</text>
</comment>
<organism evidence="5 6">
    <name type="scientific">Mycena venus</name>
    <dbReference type="NCBI Taxonomy" id="2733690"/>
    <lineage>
        <taxon>Eukaryota</taxon>
        <taxon>Fungi</taxon>
        <taxon>Dikarya</taxon>
        <taxon>Basidiomycota</taxon>
        <taxon>Agaricomycotina</taxon>
        <taxon>Agaricomycetes</taxon>
        <taxon>Agaricomycetidae</taxon>
        <taxon>Agaricales</taxon>
        <taxon>Marasmiineae</taxon>
        <taxon>Mycenaceae</taxon>
        <taxon>Mycena</taxon>
    </lineage>
</organism>
<feature type="transmembrane region" description="Helical" evidence="4">
    <location>
        <begin position="283"/>
        <end position="301"/>
    </location>
</feature>
<comment type="caution">
    <text evidence="5">The sequence shown here is derived from an EMBL/GenBank/DDBJ whole genome shotgun (WGS) entry which is preliminary data.</text>
</comment>
<feature type="transmembrane region" description="Helical" evidence="4">
    <location>
        <begin position="135"/>
        <end position="158"/>
    </location>
</feature>
<feature type="transmembrane region" description="Helical" evidence="4">
    <location>
        <begin position="41"/>
        <end position="61"/>
    </location>
</feature>
<dbReference type="SUPFAM" id="SSF103473">
    <property type="entry name" value="MFS general substrate transporter"/>
    <property type="match status" value="1"/>
</dbReference>
<evidence type="ECO:0000256" key="3">
    <source>
        <dbReference type="SAM" id="MobiDB-lite"/>
    </source>
</evidence>
<dbReference type="Proteomes" id="UP000620124">
    <property type="component" value="Unassembled WGS sequence"/>
</dbReference>
<feature type="transmembrane region" description="Helical" evidence="4">
    <location>
        <begin position="108"/>
        <end position="129"/>
    </location>
</feature>
<proteinExistence type="inferred from homology"/>
<evidence type="ECO:0000256" key="2">
    <source>
        <dbReference type="ARBA" id="ARBA00006727"/>
    </source>
</evidence>
<feature type="transmembrane region" description="Helical" evidence="4">
    <location>
        <begin position="338"/>
        <end position="363"/>
    </location>
</feature>
<feature type="transmembrane region" description="Helical" evidence="4">
    <location>
        <begin position="427"/>
        <end position="447"/>
    </location>
</feature>
<feature type="transmembrane region" description="Helical" evidence="4">
    <location>
        <begin position="209"/>
        <end position="227"/>
    </location>
</feature>
<evidence type="ECO:0000313" key="5">
    <source>
        <dbReference type="EMBL" id="KAF7368731.1"/>
    </source>
</evidence>
<feature type="transmembrane region" description="Helical" evidence="4">
    <location>
        <begin position="313"/>
        <end position="332"/>
    </location>
</feature>